<dbReference type="Gene3D" id="1.10.150.240">
    <property type="entry name" value="Putative phosphatase, domain 2"/>
    <property type="match status" value="1"/>
</dbReference>
<reference evidence="3" key="1">
    <citation type="journal article" date="2019" name="Int. J. Syst. Evol. Microbiol.">
        <title>The Global Catalogue of Microorganisms (GCM) 10K type strain sequencing project: providing services to taxonomists for standard genome sequencing and annotation.</title>
        <authorList>
            <consortium name="The Broad Institute Genomics Platform"/>
            <consortium name="The Broad Institute Genome Sequencing Center for Infectious Disease"/>
            <person name="Wu L."/>
            <person name="Ma J."/>
        </authorList>
    </citation>
    <scope>NUCLEOTIDE SEQUENCE [LARGE SCALE GENOMIC DNA]</scope>
    <source>
        <strain evidence="3">CCM 8937</strain>
    </source>
</reference>
<dbReference type="SFLD" id="SFLDG01129">
    <property type="entry name" value="C1.5:_HAD__Beta-PGM__Phosphata"/>
    <property type="match status" value="1"/>
</dbReference>
<dbReference type="InterPro" id="IPR051540">
    <property type="entry name" value="S-2-haloacid_dehalogenase"/>
</dbReference>
<evidence type="ECO:0000256" key="1">
    <source>
        <dbReference type="ARBA" id="ARBA00022801"/>
    </source>
</evidence>
<comment type="caution">
    <text evidence="2">The sequence shown here is derived from an EMBL/GenBank/DDBJ whole genome shotgun (WGS) entry which is preliminary data.</text>
</comment>
<gene>
    <name evidence="2" type="ORF">ACFQ4R_10830</name>
</gene>
<keyword evidence="1 2" id="KW-0378">Hydrolase</keyword>
<keyword evidence="3" id="KW-1185">Reference proteome</keyword>
<proteinExistence type="predicted"/>
<dbReference type="PANTHER" id="PTHR43316:SF3">
    <property type="entry name" value="HALOACID DEHALOGENASE, TYPE II (AFU_ORTHOLOGUE AFUA_2G07750)-RELATED"/>
    <property type="match status" value="1"/>
</dbReference>
<accession>A0ABW4BR06</accession>
<dbReference type="Pfam" id="PF00702">
    <property type="entry name" value="Hydrolase"/>
    <property type="match status" value="1"/>
</dbReference>
<dbReference type="RefSeq" id="WP_379881022.1">
    <property type="nucleotide sequence ID" value="NZ_JBHTOH010000093.1"/>
</dbReference>
<dbReference type="Proteomes" id="UP001597191">
    <property type="component" value="Unassembled WGS sequence"/>
</dbReference>
<dbReference type="InterPro" id="IPR023214">
    <property type="entry name" value="HAD_sf"/>
</dbReference>
<sequence length="228" mass="26499">MRSKKLTITFDCYGTLLNMQPIQDKLGEISRAAKLTTTAEQAQTCFNSYEDRLMYIEKVIPYQDLLAQIVRFMDLELGSGHVFQNNLPTIVQAYRDLEPYPDVLPALRQLKRAGHQLYLMSNSSEMLMSAHLEKFGDLFTHIFLPEETGCYKPDRQFFTTVSKTLDFANHDHYHLANGFWWDVLPCQELNWPYLWINRHEWQAASSFGDIPQLPDLKTAPEFIANLTK</sequence>
<dbReference type="SFLD" id="SFLDS00003">
    <property type="entry name" value="Haloacid_Dehalogenase"/>
    <property type="match status" value="1"/>
</dbReference>
<name>A0ABW4BR06_9LACO</name>
<dbReference type="Gene3D" id="3.40.50.1000">
    <property type="entry name" value="HAD superfamily/HAD-like"/>
    <property type="match status" value="1"/>
</dbReference>
<organism evidence="2 3">
    <name type="scientific">Lapidilactobacillus gannanensis</name>
    <dbReference type="NCBI Taxonomy" id="2486002"/>
    <lineage>
        <taxon>Bacteria</taxon>
        <taxon>Bacillati</taxon>
        <taxon>Bacillota</taxon>
        <taxon>Bacilli</taxon>
        <taxon>Lactobacillales</taxon>
        <taxon>Lactobacillaceae</taxon>
        <taxon>Lapidilactobacillus</taxon>
    </lineage>
</organism>
<evidence type="ECO:0000313" key="2">
    <source>
        <dbReference type="EMBL" id="MFD1412073.1"/>
    </source>
</evidence>
<dbReference type="InterPro" id="IPR036412">
    <property type="entry name" value="HAD-like_sf"/>
</dbReference>
<dbReference type="InterPro" id="IPR023198">
    <property type="entry name" value="PGP-like_dom2"/>
</dbReference>
<evidence type="ECO:0000313" key="3">
    <source>
        <dbReference type="Proteomes" id="UP001597191"/>
    </source>
</evidence>
<dbReference type="SUPFAM" id="SSF56784">
    <property type="entry name" value="HAD-like"/>
    <property type="match status" value="1"/>
</dbReference>
<dbReference type="PANTHER" id="PTHR43316">
    <property type="entry name" value="HYDROLASE, HALOACID DELAHOGENASE-RELATED"/>
    <property type="match status" value="1"/>
</dbReference>
<dbReference type="GO" id="GO:0016787">
    <property type="term" value="F:hydrolase activity"/>
    <property type="evidence" value="ECO:0007669"/>
    <property type="project" value="UniProtKB-KW"/>
</dbReference>
<dbReference type="EMBL" id="JBHTOH010000093">
    <property type="protein sequence ID" value="MFD1412073.1"/>
    <property type="molecule type" value="Genomic_DNA"/>
</dbReference>
<protein>
    <submittedName>
        <fullName evidence="2">HAD family hydrolase</fullName>
    </submittedName>
</protein>